<evidence type="ECO:0008006" key="3">
    <source>
        <dbReference type="Google" id="ProtNLM"/>
    </source>
</evidence>
<evidence type="ECO:0000313" key="2">
    <source>
        <dbReference type="Proteomes" id="UP000199470"/>
    </source>
</evidence>
<dbReference type="InterPro" id="IPR036249">
    <property type="entry name" value="Thioredoxin-like_sf"/>
</dbReference>
<dbReference type="EMBL" id="FOTW01000022">
    <property type="protein sequence ID" value="SFM50197.1"/>
    <property type="molecule type" value="Genomic_DNA"/>
</dbReference>
<proteinExistence type="predicted"/>
<protein>
    <recommendedName>
        <fullName evidence="3">DSBA-like thioredoxin domain-containing protein</fullName>
    </recommendedName>
</protein>
<organism evidence="1 2">
    <name type="scientific">Rugamonas rubra</name>
    <dbReference type="NCBI Taxonomy" id="758825"/>
    <lineage>
        <taxon>Bacteria</taxon>
        <taxon>Pseudomonadati</taxon>
        <taxon>Pseudomonadota</taxon>
        <taxon>Betaproteobacteria</taxon>
        <taxon>Burkholderiales</taxon>
        <taxon>Oxalobacteraceae</taxon>
        <taxon>Telluria group</taxon>
        <taxon>Rugamonas</taxon>
    </lineage>
</organism>
<dbReference type="OrthoDB" id="9813770at2"/>
<name>A0A1I4RDC6_9BURK</name>
<dbReference type="Proteomes" id="UP000199470">
    <property type="component" value="Unassembled WGS sequence"/>
</dbReference>
<gene>
    <name evidence="1" type="ORF">SAMN02982985_04270</name>
</gene>
<dbReference type="Gene3D" id="3.40.30.10">
    <property type="entry name" value="Glutaredoxin"/>
    <property type="match status" value="1"/>
</dbReference>
<reference evidence="1 2" key="1">
    <citation type="submission" date="2016-10" db="EMBL/GenBank/DDBJ databases">
        <authorList>
            <person name="de Groot N.N."/>
        </authorList>
    </citation>
    <scope>NUCLEOTIDE SEQUENCE [LARGE SCALE GENOMIC DNA]</scope>
    <source>
        <strain evidence="1 2">ATCC 43154</strain>
    </source>
</reference>
<sequence>MNTLRLHYFFDPLCGWCYASAPAIAGLALAFPDSLEFMPSGLFADEGARELSADWADYAWRNDQRIEQLTGQRFTSAYREQVLGGAGVRFDSGPANHALTALRELDADLEWRYLQAIQLARYVDGRDTARPAVLGAIAAQVAAECGIAVDAAEFAERLRGDGALRQATARRVAATRDAMRRLGRSGVPQLLVSVAGRQHGLSGEALHGGLPALVATIQRLGQALPLSA</sequence>
<keyword evidence="2" id="KW-1185">Reference proteome</keyword>
<accession>A0A1I4RDC6</accession>
<evidence type="ECO:0000313" key="1">
    <source>
        <dbReference type="EMBL" id="SFM50197.1"/>
    </source>
</evidence>
<dbReference type="STRING" id="758825.SAMN02982985_04270"/>
<dbReference type="CDD" id="cd03025">
    <property type="entry name" value="DsbA_FrnE_like"/>
    <property type="match status" value="1"/>
</dbReference>
<dbReference type="SUPFAM" id="SSF52833">
    <property type="entry name" value="Thioredoxin-like"/>
    <property type="match status" value="1"/>
</dbReference>
<dbReference type="AlphaFoldDB" id="A0A1I4RDC6"/>
<dbReference type="RefSeq" id="WP_093389737.1">
    <property type="nucleotide sequence ID" value="NZ_FOTW01000022.1"/>
</dbReference>